<keyword evidence="1" id="KW-0472">Membrane</keyword>
<name>A0A110BIT8_9EURY</name>
<keyword evidence="1" id="KW-0812">Transmembrane</keyword>
<organism evidence="2 3">
    <name type="scientific">Methanoculleus bourgensis</name>
    <dbReference type="NCBI Taxonomy" id="83986"/>
    <lineage>
        <taxon>Archaea</taxon>
        <taxon>Methanobacteriati</taxon>
        <taxon>Methanobacteriota</taxon>
        <taxon>Stenosarchaea group</taxon>
        <taxon>Methanomicrobia</taxon>
        <taxon>Methanomicrobiales</taxon>
        <taxon>Methanomicrobiaceae</taxon>
        <taxon>Methanoculleus</taxon>
    </lineage>
</organism>
<reference evidence="2 3" key="1">
    <citation type="submission" date="2016-01" db="EMBL/GenBank/DDBJ databases">
        <authorList>
            <person name="Manzoor S."/>
        </authorList>
    </citation>
    <scope>NUCLEOTIDE SEQUENCE [LARGE SCALE GENOMIC DNA]</scope>
    <source>
        <strain evidence="2">Methanoculleus sp MAB1</strain>
    </source>
</reference>
<sequence>MEIVDILNTTTIPLSEITLEKVILAVIVAVIGWIVVRVLISAFTKALSRASHLPGLHTCPNWSSNFLSASSRSCST</sequence>
<dbReference type="GeneID" id="70638206"/>
<keyword evidence="1" id="KW-1133">Transmembrane helix</keyword>
<protein>
    <submittedName>
        <fullName evidence="2">Uncharacterized protein</fullName>
    </submittedName>
</protein>
<gene>
    <name evidence="2" type="ORF">MMAB1_3213</name>
</gene>
<proteinExistence type="predicted"/>
<evidence type="ECO:0000313" key="3">
    <source>
        <dbReference type="Proteomes" id="UP000069850"/>
    </source>
</evidence>
<evidence type="ECO:0000256" key="1">
    <source>
        <dbReference type="SAM" id="Phobius"/>
    </source>
</evidence>
<evidence type="ECO:0000313" key="2">
    <source>
        <dbReference type="EMBL" id="CVK34426.1"/>
    </source>
</evidence>
<dbReference type="KEGG" id="mema:MMAB1_3213"/>
<dbReference type="RefSeq" id="WP_238320381.1">
    <property type="nucleotide sequence ID" value="NZ_LT158599.1"/>
</dbReference>
<dbReference type="EMBL" id="LT158599">
    <property type="protein sequence ID" value="CVK34426.1"/>
    <property type="molecule type" value="Genomic_DNA"/>
</dbReference>
<dbReference type="Proteomes" id="UP000069850">
    <property type="component" value="Chromosome 1"/>
</dbReference>
<accession>A0A110BIT8</accession>
<dbReference type="AlphaFoldDB" id="A0A110BIT8"/>
<feature type="transmembrane region" description="Helical" evidence="1">
    <location>
        <begin position="22"/>
        <end position="40"/>
    </location>
</feature>